<protein>
    <submittedName>
        <fullName evidence="1">Uncharacterized protein</fullName>
    </submittedName>
</protein>
<name>A0A516KJ30_9BACI</name>
<dbReference type="Proteomes" id="UP000315215">
    <property type="component" value="Chromosome"/>
</dbReference>
<evidence type="ECO:0000313" key="1">
    <source>
        <dbReference type="EMBL" id="QDP41366.1"/>
    </source>
</evidence>
<proteinExistence type="predicted"/>
<keyword evidence="2" id="KW-1185">Reference proteome</keyword>
<dbReference type="KEGG" id="aqt:FN924_14940"/>
<dbReference type="RefSeq" id="WP_143895839.1">
    <property type="nucleotide sequence ID" value="NZ_CP041666.1"/>
</dbReference>
<accession>A0A516KJ30</accession>
<gene>
    <name evidence="1" type="ORF">FN924_14940</name>
</gene>
<organism evidence="1 2">
    <name type="scientific">Radiobacillus deserti</name>
    <dbReference type="NCBI Taxonomy" id="2594883"/>
    <lineage>
        <taxon>Bacteria</taxon>
        <taxon>Bacillati</taxon>
        <taxon>Bacillota</taxon>
        <taxon>Bacilli</taxon>
        <taxon>Bacillales</taxon>
        <taxon>Bacillaceae</taxon>
        <taxon>Radiobacillus</taxon>
    </lineage>
</organism>
<dbReference type="EMBL" id="CP041666">
    <property type="protein sequence ID" value="QDP41366.1"/>
    <property type="molecule type" value="Genomic_DNA"/>
</dbReference>
<dbReference type="OrthoDB" id="2607182at2"/>
<reference evidence="1 2" key="1">
    <citation type="submission" date="2019-07" db="EMBL/GenBank/DDBJ databases">
        <authorList>
            <person name="Li J."/>
        </authorList>
    </citation>
    <scope>NUCLEOTIDE SEQUENCE [LARGE SCALE GENOMIC DNA]</scope>
    <source>
        <strain evidence="1 2">TKL69</strain>
    </source>
</reference>
<dbReference type="AlphaFoldDB" id="A0A516KJ30"/>
<sequence length="88" mass="9914">MDKLSAYFQNENDAVDVQTKLQTLKVDNLTVEEVPESHTGILDTLRELLNSGDDETDHTPYKVLFEVAEEDSNRALAIIEENGGYIED</sequence>
<evidence type="ECO:0000313" key="2">
    <source>
        <dbReference type="Proteomes" id="UP000315215"/>
    </source>
</evidence>